<proteinExistence type="predicted"/>
<feature type="region of interest" description="Disordered" evidence="1">
    <location>
        <begin position="68"/>
        <end position="133"/>
    </location>
</feature>
<feature type="compositionally biased region" description="Basic residues" evidence="1">
    <location>
        <begin position="86"/>
        <end position="101"/>
    </location>
</feature>
<evidence type="ECO:0000313" key="3">
    <source>
        <dbReference type="Proteomes" id="UP000813444"/>
    </source>
</evidence>
<reference evidence="2" key="1">
    <citation type="journal article" date="2021" name="Nat. Commun.">
        <title>Genetic determinants of endophytism in the Arabidopsis root mycobiome.</title>
        <authorList>
            <person name="Mesny F."/>
            <person name="Miyauchi S."/>
            <person name="Thiergart T."/>
            <person name="Pickel B."/>
            <person name="Atanasova L."/>
            <person name="Karlsson M."/>
            <person name="Huettel B."/>
            <person name="Barry K.W."/>
            <person name="Haridas S."/>
            <person name="Chen C."/>
            <person name="Bauer D."/>
            <person name="Andreopoulos W."/>
            <person name="Pangilinan J."/>
            <person name="LaButti K."/>
            <person name="Riley R."/>
            <person name="Lipzen A."/>
            <person name="Clum A."/>
            <person name="Drula E."/>
            <person name="Henrissat B."/>
            <person name="Kohler A."/>
            <person name="Grigoriev I.V."/>
            <person name="Martin F.M."/>
            <person name="Hacquard S."/>
        </authorList>
    </citation>
    <scope>NUCLEOTIDE SEQUENCE</scope>
    <source>
        <strain evidence="2">MPI-CAGE-CH-0235</strain>
    </source>
</reference>
<dbReference type="EMBL" id="JAGPNK010000005">
    <property type="protein sequence ID" value="KAH7321166.1"/>
    <property type="molecule type" value="Genomic_DNA"/>
</dbReference>
<dbReference type="AlphaFoldDB" id="A0A8K0SZR9"/>
<comment type="caution">
    <text evidence="2">The sequence shown here is derived from an EMBL/GenBank/DDBJ whole genome shotgun (WGS) entry which is preliminary data.</text>
</comment>
<gene>
    <name evidence="2" type="ORF">B0I35DRAFT_510917</name>
</gene>
<protein>
    <submittedName>
        <fullName evidence="2">Uncharacterized protein</fullName>
    </submittedName>
</protein>
<evidence type="ECO:0000256" key="1">
    <source>
        <dbReference type="SAM" id="MobiDB-lite"/>
    </source>
</evidence>
<organism evidence="2 3">
    <name type="scientific">Stachybotrys elegans</name>
    <dbReference type="NCBI Taxonomy" id="80388"/>
    <lineage>
        <taxon>Eukaryota</taxon>
        <taxon>Fungi</taxon>
        <taxon>Dikarya</taxon>
        <taxon>Ascomycota</taxon>
        <taxon>Pezizomycotina</taxon>
        <taxon>Sordariomycetes</taxon>
        <taxon>Hypocreomycetidae</taxon>
        <taxon>Hypocreales</taxon>
        <taxon>Stachybotryaceae</taxon>
        <taxon>Stachybotrys</taxon>
    </lineage>
</organism>
<feature type="compositionally biased region" description="Acidic residues" evidence="1">
    <location>
        <begin position="108"/>
        <end position="118"/>
    </location>
</feature>
<feature type="compositionally biased region" description="Low complexity" evidence="1">
    <location>
        <begin position="71"/>
        <end position="85"/>
    </location>
</feature>
<accession>A0A8K0SZR9</accession>
<dbReference type="OrthoDB" id="5231339at2759"/>
<dbReference type="Proteomes" id="UP000813444">
    <property type="component" value="Unassembled WGS sequence"/>
</dbReference>
<keyword evidence="3" id="KW-1185">Reference proteome</keyword>
<name>A0A8K0SZR9_9HYPO</name>
<evidence type="ECO:0000313" key="2">
    <source>
        <dbReference type="EMBL" id="KAH7321166.1"/>
    </source>
</evidence>
<sequence>MPGPEKKWDAAAERDLCVALITCGQEGERVRYNWPKVHEFMQEHGYGFSKDAMSQHFTKVILKDFKARHGSTASGPSTPSASKSTPRARKTTTPASKKRSAFKSEPLVDMEDDDDDMETPTKKSRTMKKKDEDDEHFVKLEDIMPQRARSATIADNEAAFNQWMKQ</sequence>